<feature type="transmembrane region" description="Helical" evidence="1">
    <location>
        <begin position="168"/>
        <end position="188"/>
    </location>
</feature>
<proteinExistence type="predicted"/>
<reference evidence="2" key="1">
    <citation type="submission" date="2022-12" db="EMBL/GenBank/DDBJ databases">
        <authorList>
            <person name="Brejova B."/>
        </authorList>
    </citation>
    <scope>NUCLEOTIDE SEQUENCE</scope>
</reference>
<organism evidence="2 3">
    <name type="scientific">Candida verbasci</name>
    <dbReference type="NCBI Taxonomy" id="1227364"/>
    <lineage>
        <taxon>Eukaryota</taxon>
        <taxon>Fungi</taxon>
        <taxon>Dikarya</taxon>
        <taxon>Ascomycota</taxon>
        <taxon>Saccharomycotina</taxon>
        <taxon>Pichiomycetes</taxon>
        <taxon>Debaryomycetaceae</taxon>
        <taxon>Candida/Lodderomyces clade</taxon>
        <taxon>Candida</taxon>
    </lineage>
</organism>
<protein>
    <recommendedName>
        <fullName evidence="4">DUF1774-domain-containing protein</fullName>
    </recommendedName>
</protein>
<dbReference type="InterPro" id="IPR013920">
    <property type="entry name" value="DUF1774_fun"/>
</dbReference>
<dbReference type="PANTHER" id="PTHR37992">
    <property type="entry name" value="EXPRESSED PROTEIN"/>
    <property type="match status" value="1"/>
</dbReference>
<feature type="transmembrane region" description="Helical" evidence="1">
    <location>
        <begin position="102"/>
        <end position="123"/>
    </location>
</feature>
<feature type="transmembrane region" description="Helical" evidence="1">
    <location>
        <begin position="135"/>
        <end position="156"/>
    </location>
</feature>
<evidence type="ECO:0000313" key="3">
    <source>
        <dbReference type="Proteomes" id="UP001152885"/>
    </source>
</evidence>
<evidence type="ECO:0008006" key="4">
    <source>
        <dbReference type="Google" id="ProtNLM"/>
    </source>
</evidence>
<feature type="transmembrane region" description="Helical" evidence="1">
    <location>
        <begin position="9"/>
        <end position="27"/>
    </location>
</feature>
<dbReference type="OrthoDB" id="3342455at2759"/>
<gene>
    <name evidence="2" type="ORF">CANVERA_P1783</name>
</gene>
<sequence length="273" mass="31454">MPYSQEQLNTYKAVTIITLLLSIYGSLKYTGVPEGSLAHTPFSAANWLLFIYWGILYLWQIIFTIQTFFPDEYRLSIISIIGWHFPIFNILIYIWSELFTNGHYFWSLIFLILNFFNLLALYFNHKTFTVRPIHNWLLIHIPLVAMPLSWVVFAIFWNGAVLFNIHKLWGRILANVFIWEFLLVPGIHLLLFNDWGVGFSTSFLMFALGWGQLGTKVFALQWIFAFVISGILAVWSFIAMIVGSARQYTGENAPLLIVEEGNNGGVDPRPSNA</sequence>
<name>A0A9W4XG01_9ASCO</name>
<dbReference type="EMBL" id="CANTUO010000001">
    <property type="protein sequence ID" value="CAI5757266.1"/>
    <property type="molecule type" value="Genomic_DNA"/>
</dbReference>
<keyword evidence="1" id="KW-0812">Transmembrane</keyword>
<evidence type="ECO:0000256" key="1">
    <source>
        <dbReference type="SAM" id="Phobius"/>
    </source>
</evidence>
<feature type="transmembrane region" description="Helical" evidence="1">
    <location>
        <begin position="77"/>
        <end position="96"/>
    </location>
</feature>
<dbReference type="Pfam" id="PF08611">
    <property type="entry name" value="DUF1774"/>
    <property type="match status" value="1"/>
</dbReference>
<accession>A0A9W4XG01</accession>
<feature type="transmembrane region" description="Helical" evidence="1">
    <location>
        <begin position="195"/>
        <end position="213"/>
    </location>
</feature>
<comment type="caution">
    <text evidence="2">The sequence shown here is derived from an EMBL/GenBank/DDBJ whole genome shotgun (WGS) entry which is preliminary data.</text>
</comment>
<keyword evidence="1" id="KW-1133">Transmembrane helix</keyword>
<dbReference type="Proteomes" id="UP001152885">
    <property type="component" value="Unassembled WGS sequence"/>
</dbReference>
<feature type="transmembrane region" description="Helical" evidence="1">
    <location>
        <begin position="219"/>
        <end position="242"/>
    </location>
</feature>
<dbReference type="PANTHER" id="PTHR37992:SF1">
    <property type="entry name" value="DUF1774-DOMAIN-CONTAINING PROTEIN"/>
    <property type="match status" value="1"/>
</dbReference>
<keyword evidence="3" id="KW-1185">Reference proteome</keyword>
<keyword evidence="1" id="KW-0472">Membrane</keyword>
<evidence type="ECO:0000313" key="2">
    <source>
        <dbReference type="EMBL" id="CAI5757266.1"/>
    </source>
</evidence>
<feature type="transmembrane region" description="Helical" evidence="1">
    <location>
        <begin position="47"/>
        <end position="65"/>
    </location>
</feature>
<dbReference type="AlphaFoldDB" id="A0A9W4XG01"/>